<reference evidence="3 4" key="1">
    <citation type="submission" date="2020-04" db="EMBL/GenBank/DDBJ databases">
        <title>Perkinsus olseni comparative genomics.</title>
        <authorList>
            <person name="Bogema D.R."/>
        </authorList>
    </citation>
    <scope>NUCLEOTIDE SEQUENCE [LARGE SCALE GENOMIC DNA]</scope>
    <source>
        <strain evidence="1">ATCC PRA-205</strain>
        <strain evidence="2 3">ATCC PRA-207</strain>
    </source>
</reference>
<dbReference type="EMBL" id="JABANM010030344">
    <property type="protein sequence ID" value="KAF4706417.1"/>
    <property type="molecule type" value="Genomic_DNA"/>
</dbReference>
<sequence>PKGGARRVKLTEALLLQIEGWISVDPYLTLKMMSQPLTTKMLRAAFAGSLQGHLDQGKLPYYWDEGPCSPALNAIEGAWALIKSHIRQEMAEGVHELVAGPPVSIGEESVLGDGHRARQAQYHRKCDAEVP</sequence>
<evidence type="ECO:0000313" key="3">
    <source>
        <dbReference type="Proteomes" id="UP000553632"/>
    </source>
</evidence>
<accession>A0A7J6TJG6</accession>
<comment type="caution">
    <text evidence="2">The sequence shown here is derived from an EMBL/GenBank/DDBJ whole genome shotgun (WGS) entry which is preliminary data.</text>
</comment>
<feature type="non-terminal residue" evidence="2">
    <location>
        <position position="131"/>
    </location>
</feature>
<organism evidence="2 3">
    <name type="scientific">Perkinsus olseni</name>
    <name type="common">Perkinsus atlanticus</name>
    <dbReference type="NCBI Taxonomy" id="32597"/>
    <lineage>
        <taxon>Eukaryota</taxon>
        <taxon>Sar</taxon>
        <taxon>Alveolata</taxon>
        <taxon>Perkinsozoa</taxon>
        <taxon>Perkinsea</taxon>
        <taxon>Perkinsida</taxon>
        <taxon>Perkinsidae</taxon>
        <taxon>Perkinsus</taxon>
    </lineage>
</organism>
<gene>
    <name evidence="1" type="ORF">FOZ62_024982</name>
    <name evidence="2" type="ORF">FOZ63_000045</name>
</gene>
<keyword evidence="3" id="KW-1185">Reference proteome</keyword>
<evidence type="ECO:0000313" key="1">
    <source>
        <dbReference type="EMBL" id="KAF4706417.1"/>
    </source>
</evidence>
<evidence type="ECO:0000313" key="2">
    <source>
        <dbReference type="EMBL" id="KAF4744500.1"/>
    </source>
</evidence>
<dbReference type="Proteomes" id="UP000574390">
    <property type="component" value="Unassembled WGS sequence"/>
</dbReference>
<dbReference type="EMBL" id="JABANO010010818">
    <property type="protein sequence ID" value="KAF4744500.1"/>
    <property type="molecule type" value="Genomic_DNA"/>
</dbReference>
<evidence type="ECO:0008006" key="5">
    <source>
        <dbReference type="Google" id="ProtNLM"/>
    </source>
</evidence>
<protein>
    <recommendedName>
        <fullName evidence="5">Tc1-like transposase DDE domain-containing protein</fullName>
    </recommendedName>
</protein>
<name>A0A7J6TJG6_PEROL</name>
<dbReference type="AlphaFoldDB" id="A0A7J6TJG6"/>
<dbReference type="Proteomes" id="UP000553632">
    <property type="component" value="Unassembled WGS sequence"/>
</dbReference>
<proteinExistence type="predicted"/>
<evidence type="ECO:0000313" key="4">
    <source>
        <dbReference type="Proteomes" id="UP000574390"/>
    </source>
</evidence>